<dbReference type="GO" id="GO:0004536">
    <property type="term" value="F:DNA nuclease activity"/>
    <property type="evidence" value="ECO:0007669"/>
    <property type="project" value="InterPro"/>
</dbReference>
<keyword evidence="2 4" id="KW-0479">Metal-binding</keyword>
<feature type="binding site" evidence="4">
    <location>
        <position position="7"/>
    </location>
    <ligand>
        <name>a divalent metal cation</name>
        <dbReference type="ChEBI" id="CHEBI:60240"/>
        <label>1</label>
    </ligand>
</feature>
<evidence type="ECO:0000313" key="6">
    <source>
        <dbReference type="Proteomes" id="UP000002572"/>
    </source>
</evidence>
<dbReference type="FunCoup" id="E6W0X4">
    <property type="interactions" value="439"/>
</dbReference>
<dbReference type="GO" id="GO:0016788">
    <property type="term" value="F:hydrolase activity, acting on ester bonds"/>
    <property type="evidence" value="ECO:0007669"/>
    <property type="project" value="InterPro"/>
</dbReference>
<gene>
    <name evidence="5" type="ordered locus">Selin_0558</name>
</gene>
<feature type="binding site" evidence="4">
    <location>
        <position position="97"/>
    </location>
    <ligand>
        <name>a divalent metal cation</name>
        <dbReference type="ChEBI" id="CHEBI:60240"/>
        <label>1</label>
    </ligand>
</feature>
<organism evidence="5 6">
    <name type="scientific">Desulfurispirillum indicum (strain ATCC BAA-1389 / DSM 22839 / S5)</name>
    <dbReference type="NCBI Taxonomy" id="653733"/>
    <lineage>
        <taxon>Bacteria</taxon>
        <taxon>Pseudomonadati</taxon>
        <taxon>Chrysiogenota</taxon>
        <taxon>Chrysiogenia</taxon>
        <taxon>Chrysiogenales</taxon>
        <taxon>Chrysiogenaceae</taxon>
        <taxon>Desulfurispirillum</taxon>
    </lineage>
</organism>
<dbReference type="Proteomes" id="UP000002572">
    <property type="component" value="Chromosome"/>
</dbReference>
<dbReference type="KEGG" id="din:Selin_0558"/>
<reference evidence="5 6" key="1">
    <citation type="submission" date="2010-12" db="EMBL/GenBank/DDBJ databases">
        <title>Complete sequence of Desulfurispirillum indicum S5.</title>
        <authorList>
            <consortium name="US DOE Joint Genome Institute"/>
            <person name="Lucas S."/>
            <person name="Copeland A."/>
            <person name="Lapidus A."/>
            <person name="Cheng J.-F."/>
            <person name="Goodwin L."/>
            <person name="Pitluck S."/>
            <person name="Chertkov O."/>
            <person name="Held B."/>
            <person name="Detter J.C."/>
            <person name="Han C."/>
            <person name="Tapia R."/>
            <person name="Land M."/>
            <person name="Hauser L."/>
            <person name="Kyrpides N."/>
            <person name="Ivanova N."/>
            <person name="Mikhailova N."/>
            <person name="Haggblom M."/>
            <person name="Rauschenbach I."/>
            <person name="Bini E."/>
            <person name="Woyke T."/>
        </authorList>
    </citation>
    <scope>NUCLEOTIDE SEQUENCE [LARGE SCALE GENOMIC DNA]</scope>
    <source>
        <strain evidence="6">ATCC BAA-1389 / DSM 22839 / S5</strain>
    </source>
</reference>
<dbReference type="FunFam" id="3.20.20.140:FF:000005">
    <property type="entry name" value="TatD family hydrolase"/>
    <property type="match status" value="1"/>
</dbReference>
<dbReference type="InterPro" id="IPR001130">
    <property type="entry name" value="TatD-like"/>
</dbReference>
<keyword evidence="3 5" id="KW-0378">Hydrolase</keyword>
<protein>
    <submittedName>
        <fullName evidence="5">Hydrolase, TatD family</fullName>
    </submittedName>
</protein>
<dbReference type="AlphaFoldDB" id="E6W0X4"/>
<dbReference type="GO" id="GO:0046872">
    <property type="term" value="F:metal ion binding"/>
    <property type="evidence" value="ECO:0007669"/>
    <property type="project" value="UniProtKB-KW"/>
</dbReference>
<dbReference type="EMBL" id="CP002432">
    <property type="protein sequence ID" value="ADU65306.1"/>
    <property type="molecule type" value="Genomic_DNA"/>
</dbReference>
<dbReference type="OrthoDB" id="9810005at2"/>
<dbReference type="HOGENOM" id="CLU_031506_4_2_0"/>
<dbReference type="GO" id="GO:0005829">
    <property type="term" value="C:cytosol"/>
    <property type="evidence" value="ECO:0007669"/>
    <property type="project" value="TreeGrafter"/>
</dbReference>
<evidence type="ECO:0000256" key="4">
    <source>
        <dbReference type="PIRSR" id="PIRSR005902-1"/>
    </source>
</evidence>
<dbReference type="PIRSF" id="PIRSF005902">
    <property type="entry name" value="DNase_TatD"/>
    <property type="match status" value="1"/>
</dbReference>
<dbReference type="eggNOG" id="COG0084">
    <property type="taxonomic scope" value="Bacteria"/>
</dbReference>
<evidence type="ECO:0000313" key="5">
    <source>
        <dbReference type="EMBL" id="ADU65306.1"/>
    </source>
</evidence>
<feature type="binding site" evidence="4">
    <location>
        <position position="205"/>
    </location>
    <ligand>
        <name>a divalent metal cation</name>
        <dbReference type="ChEBI" id="CHEBI:60240"/>
        <label>1</label>
    </ligand>
</feature>
<sequence length="263" mass="29840">MQLVDIHTHLALKDYAYGASVDERIKRARSNGVGRIITVGTDDEDNFTNRNLCETYPEVFMSVGIHPSESQDAKAVERSLQSFSELVRYPRTVAIGETGLDYYWTRDFIKDQQESFHHHLQLAQQHDLPVMVHSRDAFEDTAAILRQYSCRGVIHCFTGTCQEAATYLDMGYLISLPGIVSFPKATAMHEVARFLPADRLLCETDAPYLAPVPQRGKENESALVLHVYEAVARLRGVEVEELAQQIWGNAEGLFRFEKRSNFQ</sequence>
<dbReference type="InParanoid" id="E6W0X4"/>
<dbReference type="NCBIfam" id="TIGR00010">
    <property type="entry name" value="YchF/TatD family DNA exonuclease"/>
    <property type="match status" value="1"/>
</dbReference>
<evidence type="ECO:0000256" key="1">
    <source>
        <dbReference type="ARBA" id="ARBA00009275"/>
    </source>
</evidence>
<dbReference type="PANTHER" id="PTHR46124:SF2">
    <property type="entry name" value="D-AMINOACYL-TRNA DEACYLASE"/>
    <property type="match status" value="1"/>
</dbReference>
<dbReference type="InterPro" id="IPR018228">
    <property type="entry name" value="DNase_TatD-rel_CS"/>
</dbReference>
<evidence type="ECO:0000256" key="2">
    <source>
        <dbReference type="ARBA" id="ARBA00022723"/>
    </source>
</evidence>
<evidence type="ECO:0000256" key="3">
    <source>
        <dbReference type="ARBA" id="ARBA00022801"/>
    </source>
</evidence>
<dbReference type="PROSITE" id="PS01090">
    <property type="entry name" value="TATD_2"/>
    <property type="match status" value="1"/>
</dbReference>
<dbReference type="STRING" id="653733.Selin_0558"/>
<dbReference type="InterPro" id="IPR015991">
    <property type="entry name" value="TatD/YcfH-like"/>
</dbReference>
<comment type="similarity">
    <text evidence="1">Belongs to the metallo-dependent hydrolases superfamily. TatD-type hydrolase family.</text>
</comment>
<feature type="binding site" evidence="4">
    <location>
        <position position="9"/>
    </location>
    <ligand>
        <name>a divalent metal cation</name>
        <dbReference type="ChEBI" id="CHEBI:60240"/>
        <label>1</label>
    </ligand>
</feature>
<dbReference type="Pfam" id="PF01026">
    <property type="entry name" value="TatD_DNase"/>
    <property type="match status" value="1"/>
</dbReference>
<dbReference type="CDD" id="cd01310">
    <property type="entry name" value="TatD_DNAse"/>
    <property type="match status" value="1"/>
</dbReference>
<accession>E6W0X4</accession>
<feature type="binding site" evidence="4">
    <location>
        <position position="155"/>
    </location>
    <ligand>
        <name>a divalent metal cation</name>
        <dbReference type="ChEBI" id="CHEBI:60240"/>
        <label>2</label>
    </ligand>
</feature>
<dbReference type="SUPFAM" id="SSF51556">
    <property type="entry name" value="Metallo-dependent hydrolases"/>
    <property type="match status" value="1"/>
</dbReference>
<keyword evidence="6" id="KW-1185">Reference proteome</keyword>
<dbReference type="RefSeq" id="WP_013505194.1">
    <property type="nucleotide sequence ID" value="NC_014836.1"/>
</dbReference>
<proteinExistence type="inferred from homology"/>
<dbReference type="Gene3D" id="3.20.20.140">
    <property type="entry name" value="Metal-dependent hydrolases"/>
    <property type="match status" value="1"/>
</dbReference>
<name>E6W0X4_DESIS</name>
<feature type="binding site" evidence="4">
    <location>
        <position position="133"/>
    </location>
    <ligand>
        <name>a divalent metal cation</name>
        <dbReference type="ChEBI" id="CHEBI:60240"/>
        <label>2</label>
    </ligand>
</feature>
<dbReference type="InterPro" id="IPR032466">
    <property type="entry name" value="Metal_Hydrolase"/>
</dbReference>
<dbReference type="PANTHER" id="PTHR46124">
    <property type="entry name" value="D-AMINOACYL-TRNA DEACYLASE"/>
    <property type="match status" value="1"/>
</dbReference>